<name>A0A430KLB1_9GAMM</name>
<proteinExistence type="predicted"/>
<evidence type="ECO:0000313" key="2">
    <source>
        <dbReference type="EMBL" id="RTE64269.1"/>
    </source>
</evidence>
<feature type="transmembrane region" description="Helical" evidence="1">
    <location>
        <begin position="47"/>
        <end position="67"/>
    </location>
</feature>
<comment type="caution">
    <text evidence="2">The sequence shown here is derived from an EMBL/GenBank/DDBJ whole genome shotgun (WGS) entry which is preliminary data.</text>
</comment>
<protein>
    <submittedName>
        <fullName evidence="2">Uncharacterized protein</fullName>
    </submittedName>
</protein>
<organism evidence="2 3">
    <name type="scientific">Amphritea opalescens</name>
    <dbReference type="NCBI Taxonomy" id="2490544"/>
    <lineage>
        <taxon>Bacteria</taxon>
        <taxon>Pseudomonadati</taxon>
        <taxon>Pseudomonadota</taxon>
        <taxon>Gammaproteobacteria</taxon>
        <taxon>Oceanospirillales</taxon>
        <taxon>Oceanospirillaceae</taxon>
        <taxon>Amphritea</taxon>
    </lineage>
</organism>
<accession>A0A430KLB1</accession>
<keyword evidence="1" id="KW-0812">Transmembrane</keyword>
<dbReference type="AlphaFoldDB" id="A0A430KLB1"/>
<dbReference type="EMBL" id="RQXW01000030">
    <property type="protein sequence ID" value="RTE64269.1"/>
    <property type="molecule type" value="Genomic_DNA"/>
</dbReference>
<sequence>MARHHSQGGFIKSRLIGLFASLFFSVPTAILIWFGVNKQLAYFDAGFFSSTYLIACILIFSVLALLFPRLFSSILGGIWRGILKVERWWGW</sequence>
<gene>
    <name evidence="2" type="ORF">EH243_18270</name>
</gene>
<evidence type="ECO:0000313" key="3">
    <source>
        <dbReference type="Proteomes" id="UP000283087"/>
    </source>
</evidence>
<reference evidence="2 3" key="1">
    <citation type="submission" date="2018-11" db="EMBL/GenBank/DDBJ databases">
        <title>The draft genome sequence of Amphritea opalescens ANRC-JH13T.</title>
        <authorList>
            <person name="Fang Z."/>
            <person name="Zhang Y."/>
            <person name="Han X."/>
        </authorList>
    </citation>
    <scope>NUCLEOTIDE SEQUENCE [LARGE SCALE GENOMIC DNA]</scope>
    <source>
        <strain evidence="2 3">ANRC-JH13</strain>
    </source>
</reference>
<feature type="transmembrane region" description="Helical" evidence="1">
    <location>
        <begin position="15"/>
        <end position="35"/>
    </location>
</feature>
<evidence type="ECO:0000256" key="1">
    <source>
        <dbReference type="SAM" id="Phobius"/>
    </source>
</evidence>
<dbReference type="RefSeq" id="WP_126160097.1">
    <property type="nucleotide sequence ID" value="NZ_RQXW01000030.1"/>
</dbReference>
<keyword evidence="1" id="KW-0472">Membrane</keyword>
<keyword evidence="3" id="KW-1185">Reference proteome</keyword>
<dbReference type="OrthoDB" id="6120380at2"/>
<dbReference type="Proteomes" id="UP000283087">
    <property type="component" value="Unassembled WGS sequence"/>
</dbReference>
<keyword evidence="1" id="KW-1133">Transmembrane helix</keyword>